<keyword evidence="6 8" id="KW-0472">Membrane</keyword>
<comment type="subcellular location">
    <subcellularLocation>
        <location evidence="1">Cell membrane</location>
        <topology evidence="1">Single-pass membrane protein</topology>
    </subcellularLocation>
    <subcellularLocation>
        <location evidence="7">Cell membrane</location>
        <topology evidence="7">Single-pass type II membrane protein</topology>
    </subcellularLocation>
</comment>
<evidence type="ECO:0000256" key="8">
    <source>
        <dbReference type="SAM" id="Phobius"/>
    </source>
</evidence>
<sequence length="133" mass="14562">MGLKRANKANAQFNMSSLTDIIFLLLIFFMLTSNFVQIRPFDLPESDSQTVAPTNIVVELEKSGAIRVNNIEVSESVMLRALGDALEEVNDQASATVTIVAETGVPFSRITPVMNLAAQRRARAIIATQPRRG</sequence>
<organism evidence="9 10">
    <name type="scientific">Neolewinella xylanilytica</name>
    <dbReference type="NCBI Taxonomy" id="1514080"/>
    <lineage>
        <taxon>Bacteria</taxon>
        <taxon>Pseudomonadati</taxon>
        <taxon>Bacteroidota</taxon>
        <taxon>Saprospiria</taxon>
        <taxon>Saprospirales</taxon>
        <taxon>Lewinellaceae</taxon>
        <taxon>Neolewinella</taxon>
    </lineage>
</organism>
<proteinExistence type="inferred from homology"/>
<evidence type="ECO:0000256" key="2">
    <source>
        <dbReference type="ARBA" id="ARBA00005811"/>
    </source>
</evidence>
<evidence type="ECO:0000256" key="3">
    <source>
        <dbReference type="ARBA" id="ARBA00022475"/>
    </source>
</evidence>
<accession>A0A2S6I549</accession>
<evidence type="ECO:0000256" key="5">
    <source>
        <dbReference type="ARBA" id="ARBA00022989"/>
    </source>
</evidence>
<dbReference type="InterPro" id="IPR003400">
    <property type="entry name" value="ExbD"/>
</dbReference>
<dbReference type="GO" id="GO:0022857">
    <property type="term" value="F:transmembrane transporter activity"/>
    <property type="evidence" value="ECO:0007669"/>
    <property type="project" value="InterPro"/>
</dbReference>
<keyword evidence="3" id="KW-1003">Cell membrane</keyword>
<dbReference type="PANTHER" id="PTHR30558">
    <property type="entry name" value="EXBD MEMBRANE COMPONENT OF PMF-DRIVEN MACROMOLECULE IMPORT SYSTEM"/>
    <property type="match status" value="1"/>
</dbReference>
<evidence type="ECO:0000256" key="4">
    <source>
        <dbReference type="ARBA" id="ARBA00022692"/>
    </source>
</evidence>
<feature type="transmembrane region" description="Helical" evidence="8">
    <location>
        <begin position="21"/>
        <end position="38"/>
    </location>
</feature>
<dbReference type="Pfam" id="PF02472">
    <property type="entry name" value="ExbD"/>
    <property type="match status" value="1"/>
</dbReference>
<dbReference type="OrthoDB" id="9793581at2"/>
<dbReference type="AlphaFoldDB" id="A0A2S6I549"/>
<evidence type="ECO:0000256" key="7">
    <source>
        <dbReference type="RuleBase" id="RU003879"/>
    </source>
</evidence>
<gene>
    <name evidence="9" type="ORF">CLV84_3219</name>
</gene>
<keyword evidence="4 7" id="KW-0812">Transmembrane</keyword>
<evidence type="ECO:0000256" key="6">
    <source>
        <dbReference type="ARBA" id="ARBA00023136"/>
    </source>
</evidence>
<dbReference type="GO" id="GO:0005886">
    <property type="term" value="C:plasma membrane"/>
    <property type="evidence" value="ECO:0007669"/>
    <property type="project" value="UniProtKB-SubCell"/>
</dbReference>
<comment type="similarity">
    <text evidence="2 7">Belongs to the ExbD/TolR family.</text>
</comment>
<dbReference type="EMBL" id="PTJC01000006">
    <property type="protein sequence ID" value="PPK86296.1"/>
    <property type="molecule type" value="Genomic_DNA"/>
</dbReference>
<evidence type="ECO:0000256" key="1">
    <source>
        <dbReference type="ARBA" id="ARBA00004162"/>
    </source>
</evidence>
<dbReference type="RefSeq" id="WP_104420741.1">
    <property type="nucleotide sequence ID" value="NZ_PTJC01000006.1"/>
</dbReference>
<evidence type="ECO:0000313" key="9">
    <source>
        <dbReference type="EMBL" id="PPK86296.1"/>
    </source>
</evidence>
<dbReference type="Proteomes" id="UP000237662">
    <property type="component" value="Unassembled WGS sequence"/>
</dbReference>
<comment type="caution">
    <text evidence="9">The sequence shown here is derived from an EMBL/GenBank/DDBJ whole genome shotgun (WGS) entry which is preliminary data.</text>
</comment>
<protein>
    <submittedName>
        <fullName evidence="9">Outer membrane transport energization protein ExbD</fullName>
    </submittedName>
</protein>
<reference evidence="9 10" key="1">
    <citation type="submission" date="2018-02" db="EMBL/GenBank/DDBJ databases">
        <title>Genomic Encyclopedia of Archaeal and Bacterial Type Strains, Phase II (KMG-II): from individual species to whole genera.</title>
        <authorList>
            <person name="Goeker M."/>
        </authorList>
    </citation>
    <scope>NUCLEOTIDE SEQUENCE [LARGE SCALE GENOMIC DNA]</scope>
    <source>
        <strain evidence="9 10">DSM 29526</strain>
    </source>
</reference>
<keyword evidence="10" id="KW-1185">Reference proteome</keyword>
<keyword evidence="7" id="KW-0653">Protein transport</keyword>
<evidence type="ECO:0000313" key="10">
    <source>
        <dbReference type="Proteomes" id="UP000237662"/>
    </source>
</evidence>
<name>A0A2S6I549_9BACT</name>
<dbReference type="GO" id="GO:0015031">
    <property type="term" value="P:protein transport"/>
    <property type="evidence" value="ECO:0007669"/>
    <property type="project" value="UniProtKB-KW"/>
</dbReference>
<keyword evidence="5 8" id="KW-1133">Transmembrane helix</keyword>
<keyword evidence="7" id="KW-0813">Transport</keyword>